<evidence type="ECO:0000259" key="5">
    <source>
        <dbReference type="PROSITE" id="PS51127"/>
    </source>
</evidence>
<organism evidence="7 8">
    <name type="scientific">Stigmatella aurantiaca</name>
    <dbReference type="NCBI Taxonomy" id="41"/>
    <lineage>
        <taxon>Bacteria</taxon>
        <taxon>Pseudomonadati</taxon>
        <taxon>Myxococcota</taxon>
        <taxon>Myxococcia</taxon>
        <taxon>Myxococcales</taxon>
        <taxon>Cystobacterineae</taxon>
        <taxon>Archangiaceae</taxon>
        <taxon>Stigmatella</taxon>
    </lineage>
</organism>
<gene>
    <name evidence="7" type="ORF">SAMN05444354_13144</name>
</gene>
<sequence>MMHACPSLARLAAWSLLVLGLLATGCGGGDSKPSTPSPGRPDAERSTVTVSRSQDVRADGQDTVDIQVTVRGADGAPLPGRTVKVEVPEGTVTQPSAPTDAQGVATAALTSTTEGLRTVTASVDADGGPVTLSMRPTVAFVRPFTAGPPTKLVFTQQPGPHAVRAPFGVQVTLQDSEGHTASSSTAPVTLSLNLGGTLSGSLTVSAVAGVASFEGLSIAEENTGYVLTASVAGLESAPSEPFTISDTVPPAAPVLSLASASATSLTVGWEAVGDDGVFGTASSHDLRYSTASITTEADFQAATPVTGLGSPASVGTAESALVSGLTPGTPYFVALQVKDNAGNTTRSVTLSASTPYPTATRLVFRQQPQSSQAGVPLAPIQVEIQDANGLVVGNATQVVTLTVQGTSGAGPFTATAVQGVATFTGVRIDQAGTDYTLMASAAPLPPATSTAFSIAPASASRLELTGLSSPVTAGTSQSLTVTAKDAFGNVASGYTGTVHFSSSDTLADLPPDAPFSTGDAGQRTFAVTLKTSGSQTVTAKDVALDTLTGTATPQVAPAAPAKLVFRTQPVSRSVRQPMAEVTVAITDAFGNTAPVSNPTLMVALVGGNAAAVLSGDALSVTPVAGVATFSNLRVDQQGTGFQLEVMGAPLDDVRSEPFTIVDDVSPGSAELTFSHKTSLQVRVNWVAVGDDGTLGTATQHELRYATSPVTPETFDSATPVPLGAPQAAGSAESALVTGLMPSTVYHFALRVTDDVGNTGFAAQSTATQGDPCAGYTCTAAAPVCGEDGISRITYTASCTDVDSAPVCQQTPVATACTGTQAVCFQGACDTAAPPEAGQLVLSEVMHSPSPGTTEYFELTNTTGNLLNLNGLTVSYVNGSGTASTFTVGSGSVPVVVDRKGAFVLASNPDSATNGGIPVGFAYPASAVLDGSGQFDISRNGTLLESLAYTAAFPQTEGKAMSLSSRILGSAAHMYPWYWCDAETPLPGGDSGSPGAANSACGMAVTPSIDFCNIESPKTLPATTAGTSVAITSRVRGVSVTDRNLSGNDYYPYLFAELGYGPTTGSAEAWTWTPILSNGAYTATSNEDETKGTLTLSTAGAYRYGFRYRFVETGKAPSAYVYCDQAGVADPTTGYFGTVTITSPAPATDHVVISEFAVAGASANDEFIELYNPTNAEVNLAGWKLQYKSATGTAYNNSYTLPADAKIGAHRFYLVTGNSYSGTPAGDASYGAAIQLAGAVGHIRLGKPGIGTGVNDALAVDKVGYGATANSPEGTPITGTLAAMGTYERKAVSTSTTATMASGGADALRGNGHDSDNNAADFVLREVRGPQNTASTAEAP</sequence>
<feature type="region of interest" description="Disordered" evidence="2">
    <location>
        <begin position="26"/>
        <end position="55"/>
    </location>
</feature>
<evidence type="ECO:0000256" key="1">
    <source>
        <dbReference type="ARBA" id="ARBA00010116"/>
    </source>
</evidence>
<dbReference type="Gene3D" id="2.60.40.10">
    <property type="entry name" value="Immunoglobulins"/>
    <property type="match status" value="3"/>
</dbReference>
<reference evidence="8" key="1">
    <citation type="submission" date="2016-10" db="EMBL/GenBank/DDBJ databases">
        <authorList>
            <person name="Varghese N."/>
            <person name="Submissions S."/>
        </authorList>
    </citation>
    <scope>NUCLEOTIDE SEQUENCE [LARGE SCALE GENOMIC DNA]</scope>
    <source>
        <strain evidence="8">DSM 17044</strain>
    </source>
</reference>
<keyword evidence="3" id="KW-0732">Signal</keyword>
<proteinExistence type="inferred from homology"/>
<dbReference type="Gene3D" id="2.60.40.1260">
    <property type="entry name" value="Lamin Tail domain"/>
    <property type="match status" value="1"/>
</dbReference>
<feature type="domain" description="Big-1" evidence="5">
    <location>
        <begin position="46"/>
        <end position="141"/>
    </location>
</feature>
<name>A0A1H8DYD2_STIAU</name>
<comment type="similarity">
    <text evidence="1">Belongs to the intimin/invasin family.</text>
</comment>
<dbReference type="PROSITE" id="PS51127">
    <property type="entry name" value="BIG1"/>
    <property type="match status" value="1"/>
</dbReference>
<dbReference type="InterPro" id="IPR003344">
    <property type="entry name" value="Big_1_dom"/>
</dbReference>
<dbReference type="Proteomes" id="UP000182719">
    <property type="component" value="Unassembled WGS sequence"/>
</dbReference>
<dbReference type="Pfam" id="PF02369">
    <property type="entry name" value="Big_1"/>
    <property type="match status" value="1"/>
</dbReference>
<feature type="chain" id="PRO_5010361043" evidence="3">
    <location>
        <begin position="24"/>
        <end position="1339"/>
    </location>
</feature>
<dbReference type="Pfam" id="PF00932">
    <property type="entry name" value="LTD"/>
    <property type="match status" value="1"/>
</dbReference>
<dbReference type="SMART" id="SM00634">
    <property type="entry name" value="BID_1"/>
    <property type="match status" value="1"/>
</dbReference>
<dbReference type="EMBL" id="FOAP01000031">
    <property type="protein sequence ID" value="SEN12331.1"/>
    <property type="molecule type" value="Genomic_DNA"/>
</dbReference>
<keyword evidence="8" id="KW-1185">Reference proteome</keyword>
<dbReference type="PROSITE" id="PS50853">
    <property type="entry name" value="FN3"/>
    <property type="match status" value="1"/>
</dbReference>
<dbReference type="InterPro" id="IPR003961">
    <property type="entry name" value="FN3_dom"/>
</dbReference>
<dbReference type="InterPro" id="IPR001322">
    <property type="entry name" value="Lamin_tail_dom"/>
</dbReference>
<feature type="domain" description="LTD" evidence="6">
    <location>
        <begin position="1136"/>
        <end position="1297"/>
    </location>
</feature>
<dbReference type="InterPro" id="IPR036415">
    <property type="entry name" value="Lamin_tail_dom_sf"/>
</dbReference>
<dbReference type="InterPro" id="IPR008964">
    <property type="entry name" value="Invasin/intimin_cell_adhesion"/>
</dbReference>
<dbReference type="InterPro" id="IPR036116">
    <property type="entry name" value="FN3_sf"/>
</dbReference>
<dbReference type="OrthoDB" id="5476141at2"/>
<dbReference type="CDD" id="cd00063">
    <property type="entry name" value="FN3"/>
    <property type="match status" value="1"/>
</dbReference>
<dbReference type="SUPFAM" id="SSF49265">
    <property type="entry name" value="Fibronectin type III"/>
    <property type="match status" value="1"/>
</dbReference>
<dbReference type="RefSeq" id="WP_075011011.1">
    <property type="nucleotide sequence ID" value="NZ_FOAP01000031.1"/>
</dbReference>
<evidence type="ECO:0000313" key="8">
    <source>
        <dbReference type="Proteomes" id="UP000182719"/>
    </source>
</evidence>
<dbReference type="SUPFAM" id="SSF74853">
    <property type="entry name" value="Lamin A/C globular tail domain"/>
    <property type="match status" value="1"/>
</dbReference>
<dbReference type="SUPFAM" id="SSF49373">
    <property type="entry name" value="Invasin/intimin cell-adhesion fragments"/>
    <property type="match status" value="2"/>
</dbReference>
<feature type="signal peptide" evidence="3">
    <location>
        <begin position="1"/>
        <end position="23"/>
    </location>
</feature>
<evidence type="ECO:0000256" key="2">
    <source>
        <dbReference type="SAM" id="MobiDB-lite"/>
    </source>
</evidence>
<evidence type="ECO:0000256" key="3">
    <source>
        <dbReference type="SAM" id="SignalP"/>
    </source>
</evidence>
<dbReference type="PROSITE" id="PS51841">
    <property type="entry name" value="LTD"/>
    <property type="match status" value="1"/>
</dbReference>
<accession>A0A1H8DYD2</accession>
<evidence type="ECO:0000259" key="4">
    <source>
        <dbReference type="PROSITE" id="PS50853"/>
    </source>
</evidence>
<evidence type="ECO:0000259" key="6">
    <source>
        <dbReference type="PROSITE" id="PS51841"/>
    </source>
</evidence>
<evidence type="ECO:0000313" key="7">
    <source>
        <dbReference type="EMBL" id="SEN12331.1"/>
    </source>
</evidence>
<dbReference type="InterPro" id="IPR013783">
    <property type="entry name" value="Ig-like_fold"/>
</dbReference>
<protein>
    <submittedName>
        <fullName evidence="7">Lamin Tail Domain</fullName>
    </submittedName>
</protein>
<dbReference type="SMART" id="SM00060">
    <property type="entry name" value="FN3"/>
    <property type="match status" value="2"/>
</dbReference>
<feature type="domain" description="Fibronectin type-III" evidence="4">
    <location>
        <begin position="249"/>
        <end position="357"/>
    </location>
</feature>